<dbReference type="GO" id="GO:0016628">
    <property type="term" value="F:oxidoreductase activity, acting on the CH-CH group of donors, NAD or NADP as acceptor"/>
    <property type="evidence" value="ECO:0007669"/>
    <property type="project" value="InterPro"/>
</dbReference>
<dbReference type="RefSeq" id="WP_270024640.1">
    <property type="nucleotide sequence ID" value="NZ_JAPDDP010000011.1"/>
</dbReference>
<dbReference type="Proteomes" id="UP001147653">
    <property type="component" value="Unassembled WGS sequence"/>
</dbReference>
<dbReference type="InterPro" id="IPR017476">
    <property type="entry name" value="UDP-Glc/GDP-Man"/>
</dbReference>
<feature type="domain" description="UDP-glucose/GDP-mannose dehydrogenase C-terminal" evidence="4">
    <location>
        <begin position="314"/>
        <end position="405"/>
    </location>
</feature>
<evidence type="ECO:0000313" key="6">
    <source>
        <dbReference type="Proteomes" id="UP001147653"/>
    </source>
</evidence>
<dbReference type="InterPro" id="IPR008927">
    <property type="entry name" value="6-PGluconate_DH-like_C_sf"/>
</dbReference>
<dbReference type="InterPro" id="IPR036220">
    <property type="entry name" value="UDP-Glc/GDP-Man_DH_C_sf"/>
</dbReference>
<reference evidence="5" key="1">
    <citation type="submission" date="2022-10" db="EMBL/GenBank/DDBJ databases">
        <title>The WGS of Solirubrobacter phytolaccae KCTC 29190.</title>
        <authorList>
            <person name="Jiang Z."/>
        </authorList>
    </citation>
    <scope>NUCLEOTIDE SEQUENCE</scope>
    <source>
        <strain evidence="5">KCTC 29190</strain>
    </source>
</reference>
<dbReference type="AlphaFoldDB" id="A0A9X3SEE3"/>
<dbReference type="SUPFAM" id="SSF48179">
    <property type="entry name" value="6-phosphogluconate dehydrogenase C-terminal domain-like"/>
    <property type="match status" value="1"/>
</dbReference>
<dbReference type="SMART" id="SM00984">
    <property type="entry name" value="UDPG_MGDP_dh_C"/>
    <property type="match status" value="1"/>
</dbReference>
<organism evidence="5 6">
    <name type="scientific">Solirubrobacter phytolaccae</name>
    <dbReference type="NCBI Taxonomy" id="1404360"/>
    <lineage>
        <taxon>Bacteria</taxon>
        <taxon>Bacillati</taxon>
        <taxon>Actinomycetota</taxon>
        <taxon>Thermoleophilia</taxon>
        <taxon>Solirubrobacterales</taxon>
        <taxon>Solirubrobacteraceae</taxon>
        <taxon>Solirubrobacter</taxon>
    </lineage>
</organism>
<dbReference type="SUPFAM" id="SSF52413">
    <property type="entry name" value="UDP-glucose/GDP-mannose dehydrogenase C-terminal domain"/>
    <property type="match status" value="1"/>
</dbReference>
<dbReference type="EMBL" id="JAPDDP010000011">
    <property type="protein sequence ID" value="MDA0180332.1"/>
    <property type="molecule type" value="Genomic_DNA"/>
</dbReference>
<evidence type="ECO:0000256" key="3">
    <source>
        <dbReference type="PIRNR" id="PIRNR000124"/>
    </source>
</evidence>
<dbReference type="InterPro" id="IPR014026">
    <property type="entry name" value="UDP-Glc/GDP-Man_DH_dimer"/>
</dbReference>
<evidence type="ECO:0000313" key="5">
    <source>
        <dbReference type="EMBL" id="MDA0180332.1"/>
    </source>
</evidence>
<name>A0A9X3SEE3_9ACTN</name>
<dbReference type="GO" id="GO:0016616">
    <property type="term" value="F:oxidoreductase activity, acting on the CH-OH group of donors, NAD or NADP as acceptor"/>
    <property type="evidence" value="ECO:0007669"/>
    <property type="project" value="InterPro"/>
</dbReference>
<dbReference type="Gene3D" id="3.40.50.720">
    <property type="entry name" value="NAD(P)-binding Rossmann-like Domain"/>
    <property type="match status" value="2"/>
</dbReference>
<accession>A0A9X3SEE3</accession>
<dbReference type="Pfam" id="PF00984">
    <property type="entry name" value="UDPG_MGDP_dh"/>
    <property type="match status" value="1"/>
</dbReference>
<evidence type="ECO:0000256" key="1">
    <source>
        <dbReference type="ARBA" id="ARBA00023002"/>
    </source>
</evidence>
<dbReference type="Pfam" id="PF03721">
    <property type="entry name" value="UDPG_MGDP_dh_N"/>
    <property type="match status" value="1"/>
</dbReference>
<proteinExistence type="inferred from homology"/>
<evidence type="ECO:0000259" key="4">
    <source>
        <dbReference type="SMART" id="SM00984"/>
    </source>
</evidence>
<gene>
    <name evidence="5" type="ORF">OJ997_08495</name>
</gene>
<dbReference type="InterPro" id="IPR001732">
    <property type="entry name" value="UDP-Glc/GDP-Man_DH_N"/>
</dbReference>
<keyword evidence="6" id="KW-1185">Reference proteome</keyword>
<sequence length="433" mass="46482">MTIGIVGLGYVGLPLAVAFAEAGERVIGVDTSVAKVASIRRGESYIEDIPSEQLAAVRPQLEATTRTSRLALADAIIIAVPTPLTANREPDLGPLLAAAQSVSDVLQAGQLVVLESTTYPGTTRERLLPILEETGLQAGVDFHLAFSPERVDPGNEKFQLANTPKIIGGLTPACAAQAEGLYGKVCESIVPVTTPEVAEMAKLLENIFRSVNIALVNELGMLAERMGVDIYEVIDAAATKPFGYMRFEPGPGMGGHCLPVDPFYLSWKAREYDFSTEFIELAGKVNQNMPYVCVERAERLLNEHGKAVRGSKIAILGVAYKPAVGDIRESPALKIIERLQSLGGEVVYHDEFVPELKQFGLTNTSLADALDGADVALIVTAHPGIDHMTISTQVPTVDYRGVTRTTRAAARPPMEMAVLPQRDNEIEPTEVAA</sequence>
<comment type="caution">
    <text evidence="5">The sequence shown here is derived from an EMBL/GenBank/DDBJ whole genome shotgun (WGS) entry which is preliminary data.</text>
</comment>
<dbReference type="PIRSF" id="PIRSF500136">
    <property type="entry name" value="UDP_ManNAc_DH"/>
    <property type="match status" value="1"/>
</dbReference>
<comment type="similarity">
    <text evidence="3">Belongs to the UDP-glucose/GDP-mannose dehydrogenase family.</text>
</comment>
<dbReference type="NCBIfam" id="TIGR03026">
    <property type="entry name" value="NDP-sugDHase"/>
    <property type="match status" value="1"/>
</dbReference>
<keyword evidence="1" id="KW-0560">Oxidoreductase</keyword>
<dbReference type="InterPro" id="IPR028359">
    <property type="entry name" value="UDP_ManNAc/GlcNAc_DH"/>
</dbReference>
<dbReference type="InterPro" id="IPR014027">
    <property type="entry name" value="UDP-Glc/GDP-Man_DH_C"/>
</dbReference>
<dbReference type="PIRSF" id="PIRSF000124">
    <property type="entry name" value="UDPglc_GDPman_dh"/>
    <property type="match status" value="1"/>
</dbReference>
<dbReference type="SUPFAM" id="SSF51735">
    <property type="entry name" value="NAD(P)-binding Rossmann-fold domains"/>
    <property type="match status" value="1"/>
</dbReference>
<keyword evidence="2" id="KW-0520">NAD</keyword>
<dbReference type="GO" id="GO:0000271">
    <property type="term" value="P:polysaccharide biosynthetic process"/>
    <property type="evidence" value="ECO:0007669"/>
    <property type="project" value="InterPro"/>
</dbReference>
<protein>
    <submittedName>
        <fullName evidence="5">Nucleotide sugar dehydrogenase</fullName>
    </submittedName>
</protein>
<dbReference type="Pfam" id="PF03720">
    <property type="entry name" value="UDPG_MGDP_dh_C"/>
    <property type="match status" value="1"/>
</dbReference>
<evidence type="ECO:0000256" key="2">
    <source>
        <dbReference type="ARBA" id="ARBA00023027"/>
    </source>
</evidence>
<dbReference type="InterPro" id="IPR036291">
    <property type="entry name" value="NAD(P)-bd_dom_sf"/>
</dbReference>
<dbReference type="PANTHER" id="PTHR43491:SF1">
    <property type="entry name" value="UDP-N-ACETYL-D-MANNOSAMINE DEHYDROGENASE"/>
    <property type="match status" value="1"/>
</dbReference>
<dbReference type="PANTHER" id="PTHR43491">
    <property type="entry name" value="UDP-N-ACETYL-D-MANNOSAMINE DEHYDROGENASE"/>
    <property type="match status" value="1"/>
</dbReference>
<dbReference type="GO" id="GO:0051287">
    <property type="term" value="F:NAD binding"/>
    <property type="evidence" value="ECO:0007669"/>
    <property type="project" value="InterPro"/>
</dbReference>